<organism evidence="11 12">
    <name type="scientific">Priapulus caudatus</name>
    <name type="common">Priapulid worm</name>
    <dbReference type="NCBI Taxonomy" id="37621"/>
    <lineage>
        <taxon>Eukaryota</taxon>
        <taxon>Metazoa</taxon>
        <taxon>Ecdysozoa</taxon>
        <taxon>Scalidophora</taxon>
        <taxon>Priapulida</taxon>
        <taxon>Priapulimorpha</taxon>
        <taxon>Priapulimorphida</taxon>
        <taxon>Priapulidae</taxon>
        <taxon>Priapulus</taxon>
    </lineage>
</organism>
<dbReference type="CDD" id="cd00063">
    <property type="entry name" value="FN3"/>
    <property type="match status" value="1"/>
</dbReference>
<feature type="transmembrane region" description="Helical" evidence="7">
    <location>
        <begin position="897"/>
        <end position="922"/>
    </location>
</feature>
<dbReference type="GeneID" id="106813696"/>
<evidence type="ECO:0000313" key="12">
    <source>
        <dbReference type="RefSeq" id="XP_014673393.1"/>
    </source>
</evidence>
<dbReference type="Pfam" id="PF07679">
    <property type="entry name" value="I-set"/>
    <property type="match status" value="1"/>
</dbReference>
<dbReference type="Proteomes" id="UP000695022">
    <property type="component" value="Unplaced"/>
</dbReference>
<dbReference type="PROSITE" id="PS50853">
    <property type="entry name" value="FN3"/>
    <property type="match status" value="1"/>
</dbReference>
<dbReference type="Pfam" id="PF00047">
    <property type="entry name" value="ig"/>
    <property type="match status" value="1"/>
</dbReference>
<protein>
    <submittedName>
        <fullName evidence="12">Hemicentin-2-like isoform X1</fullName>
    </submittedName>
</protein>
<dbReference type="InterPro" id="IPR036116">
    <property type="entry name" value="FN3_sf"/>
</dbReference>
<comment type="subcellular location">
    <subcellularLocation>
        <location evidence="1">Membrane</location>
        <topology evidence="1">Single-pass type I membrane protein</topology>
    </subcellularLocation>
</comment>
<proteinExistence type="predicted"/>
<evidence type="ECO:0000259" key="9">
    <source>
        <dbReference type="PROSITE" id="PS50835"/>
    </source>
</evidence>
<keyword evidence="5" id="KW-0325">Glycoprotein</keyword>
<keyword evidence="11" id="KW-1185">Reference proteome</keyword>
<reference evidence="12" key="1">
    <citation type="submission" date="2025-08" db="UniProtKB">
        <authorList>
            <consortium name="RefSeq"/>
        </authorList>
    </citation>
    <scope>IDENTIFICATION</scope>
</reference>
<dbReference type="SUPFAM" id="SSF48726">
    <property type="entry name" value="Immunoglobulin"/>
    <property type="match status" value="7"/>
</dbReference>
<dbReference type="InterPro" id="IPR013151">
    <property type="entry name" value="Immunoglobulin_dom"/>
</dbReference>
<feature type="chain" id="PRO_5045939826" evidence="8">
    <location>
        <begin position="21"/>
        <end position="1127"/>
    </location>
</feature>
<dbReference type="Pfam" id="PF00041">
    <property type="entry name" value="fn3"/>
    <property type="match status" value="1"/>
</dbReference>
<evidence type="ECO:0000313" key="11">
    <source>
        <dbReference type="Proteomes" id="UP000695022"/>
    </source>
</evidence>
<dbReference type="Pfam" id="PF13927">
    <property type="entry name" value="Ig_3"/>
    <property type="match status" value="3"/>
</dbReference>
<keyword evidence="8" id="KW-0732">Signal</keyword>
<evidence type="ECO:0000256" key="8">
    <source>
        <dbReference type="SAM" id="SignalP"/>
    </source>
</evidence>
<keyword evidence="3 7" id="KW-0472">Membrane</keyword>
<accession>A0ABM1EMH2</accession>
<keyword evidence="7" id="KW-1133">Transmembrane helix</keyword>
<dbReference type="PROSITE" id="PS50835">
    <property type="entry name" value="IG_LIKE"/>
    <property type="match status" value="7"/>
</dbReference>
<evidence type="ECO:0000256" key="7">
    <source>
        <dbReference type="SAM" id="Phobius"/>
    </source>
</evidence>
<evidence type="ECO:0000256" key="4">
    <source>
        <dbReference type="ARBA" id="ARBA00023157"/>
    </source>
</evidence>
<name>A0ABM1EMH2_PRICU</name>
<evidence type="ECO:0000256" key="3">
    <source>
        <dbReference type="ARBA" id="ARBA00023136"/>
    </source>
</evidence>
<dbReference type="InterPro" id="IPR003599">
    <property type="entry name" value="Ig_sub"/>
</dbReference>
<dbReference type="InterPro" id="IPR036179">
    <property type="entry name" value="Ig-like_dom_sf"/>
</dbReference>
<dbReference type="InterPro" id="IPR013098">
    <property type="entry name" value="Ig_I-set"/>
</dbReference>
<dbReference type="SMART" id="SM00409">
    <property type="entry name" value="IG"/>
    <property type="match status" value="7"/>
</dbReference>
<dbReference type="InterPro" id="IPR003598">
    <property type="entry name" value="Ig_sub2"/>
</dbReference>
<dbReference type="InterPro" id="IPR007110">
    <property type="entry name" value="Ig-like_dom"/>
</dbReference>
<evidence type="ECO:0000256" key="6">
    <source>
        <dbReference type="ARBA" id="ARBA00023319"/>
    </source>
</evidence>
<evidence type="ECO:0000256" key="5">
    <source>
        <dbReference type="ARBA" id="ARBA00023180"/>
    </source>
</evidence>
<dbReference type="PANTHER" id="PTHR11640:SF134">
    <property type="entry name" value="ECHINOID, ISOFORM A-RELATED"/>
    <property type="match status" value="1"/>
</dbReference>
<keyword evidence="2" id="KW-0677">Repeat</keyword>
<dbReference type="InterPro" id="IPR013783">
    <property type="entry name" value="Ig-like_fold"/>
</dbReference>
<dbReference type="InterPro" id="IPR051275">
    <property type="entry name" value="Cell_adhesion_signaling"/>
</dbReference>
<feature type="domain" description="Ig-like" evidence="9">
    <location>
        <begin position="613"/>
        <end position="705"/>
    </location>
</feature>
<dbReference type="PANTHER" id="PTHR11640">
    <property type="entry name" value="NEPHRIN"/>
    <property type="match status" value="1"/>
</dbReference>
<feature type="domain" description="Ig-like" evidence="9">
    <location>
        <begin position="312"/>
        <end position="389"/>
    </location>
</feature>
<feature type="domain" description="Ig-like" evidence="9">
    <location>
        <begin position="491"/>
        <end position="602"/>
    </location>
</feature>
<feature type="signal peptide" evidence="8">
    <location>
        <begin position="1"/>
        <end position="20"/>
    </location>
</feature>
<dbReference type="RefSeq" id="XP_014673393.1">
    <property type="nucleotide sequence ID" value="XM_014817907.1"/>
</dbReference>
<gene>
    <name evidence="12" type="primary">LOC106813696</name>
</gene>
<dbReference type="InterPro" id="IPR003961">
    <property type="entry name" value="FN3_dom"/>
</dbReference>
<feature type="domain" description="Fibronectin type-III" evidence="10">
    <location>
        <begin position="716"/>
        <end position="806"/>
    </location>
</feature>
<dbReference type="Gene3D" id="2.60.40.10">
    <property type="entry name" value="Immunoglobulins"/>
    <property type="match status" value="8"/>
</dbReference>
<evidence type="ECO:0000256" key="1">
    <source>
        <dbReference type="ARBA" id="ARBA00004479"/>
    </source>
</evidence>
<dbReference type="SUPFAM" id="SSF49265">
    <property type="entry name" value="Fibronectin type III"/>
    <property type="match status" value="1"/>
</dbReference>
<feature type="domain" description="Ig-like" evidence="9">
    <location>
        <begin position="226"/>
        <end position="307"/>
    </location>
</feature>
<sequence length="1127" mass="123377">MNKTLVLGTILTTLLSTVCCQFLKYPVAKEVERGGNVTLECQFDPTVFNVKSAKRYWYRYDGMLIDDTFQLERYTLQSNGDTGAYNLRIARAQYAEDNQRFSCRAQLAAGKVHQSEPVQLTVLTPPGDPRVTVTPSTTVNEGDKLSLRCESAGGSPPPTIVWYSPKGVSVDGVYVAGNVNSPTVSTITIEASRDDHRQEYHCEVYNKVNEQNKKVIKQGLSVKYQPYVTVTPEFKPLRLELGSQSALTCDVNANPPAQYVKWFKDGSELADTTFDYALNPVTVDHTGVYRCEATNHLGTGRAEITIEVQYAPRVKTPERIETSEGGNVEITCNVDAYPAPAKIEWWRDGLRVAEIATLKIAKIVRTQGGNYTCKVTSFLQLSLEADPVTRTSESHTYVQVSYKPGVAVIESVEAVLVGDSPVISCTATDYGVPRGEFEWHRSGETNVIWRGSSYQPGSVRLSDNGAYECVLRNSLGLGTGAHTQLTVNQLPELNAFPPAVIKQNESYTGLFVTCGARGKPAPVIQWFKDGQELTIGQEGTRLFTSVINTTQVDTYISETTGTLWWRGPSRAQLDKQRSDNALIRTDNGNYECRAIGAGKEVSHTLRLIVNFAPVVVQNITKFAYTSGDTGTVVCHARAVPEPVFTWYKQQGGHEIQQSDRISLNTAQPDADDKYESRLVVKGVDKDDLGNYRCRVKNLMGETEVVLKLQQKSRPDPPVALKVENVTSDSAALKWEPGFDGGDMQKFVVKFNWGDHVSNMDVDPPTATRFTVEGLQPSTQYNFVVQAKNAYGVSDVSNGRLLTTEEKPFSPDDVVLADVGFNEVSKKLSWSPPPSSANLCVKVEKKRENDWMPNGPCVPMSDGSLSVDDYTSGTVMRASVCMSGYGQCGTPTEAKINFYMYVLIVIVVLVGVLIIVSVVIIVCCCRRKSRTKKAAKAKQDYEMEAAHARAPATYSVPPQYADTSIHKGVTSGSMDYGEPHKDVPYHIGNGYGNSSGSGGGGYGNGNGGYGNGSGYGNSSGNGYYPNYNGGPPPAYNGHGSTASDIYKPDPWDAEPLFSDGDLNRLNNSHIGIENPYLHVSGLPNPYDYEDYGSQAPSTNITYDNNSVPESGYSTPNHPQRKVIHEVIV</sequence>
<keyword evidence="4" id="KW-1015">Disulfide bond</keyword>
<evidence type="ECO:0000259" key="10">
    <source>
        <dbReference type="PROSITE" id="PS50853"/>
    </source>
</evidence>
<dbReference type="SMART" id="SM00408">
    <property type="entry name" value="IGc2"/>
    <property type="match status" value="6"/>
</dbReference>
<evidence type="ECO:0000256" key="2">
    <source>
        <dbReference type="ARBA" id="ARBA00022737"/>
    </source>
</evidence>
<keyword evidence="7" id="KW-0812">Transmembrane</keyword>
<feature type="domain" description="Ig-like" evidence="9">
    <location>
        <begin position="30"/>
        <end position="119"/>
    </location>
</feature>
<dbReference type="CDD" id="cd00096">
    <property type="entry name" value="Ig"/>
    <property type="match status" value="1"/>
</dbReference>
<feature type="domain" description="Ig-like" evidence="9">
    <location>
        <begin position="404"/>
        <end position="488"/>
    </location>
</feature>
<dbReference type="SMART" id="SM00060">
    <property type="entry name" value="FN3"/>
    <property type="match status" value="1"/>
</dbReference>
<keyword evidence="6" id="KW-0393">Immunoglobulin domain</keyword>
<feature type="domain" description="Ig-like" evidence="9">
    <location>
        <begin position="129"/>
        <end position="221"/>
    </location>
</feature>